<dbReference type="Proteomes" id="UP001153069">
    <property type="component" value="Unassembled WGS sequence"/>
</dbReference>
<gene>
    <name evidence="2" type="ORF">SEMRO_9_G007740.1</name>
</gene>
<dbReference type="PANTHER" id="PTHR36566:SF1">
    <property type="entry name" value="PYRIDINIUM-3,5-BISTHIOCARBOXYLIC ACID MONONUCLEOTIDE NICKEL INSERTION PROTEIN"/>
    <property type="match status" value="1"/>
</dbReference>
<keyword evidence="3" id="KW-1185">Reference proteome</keyword>
<comment type="caution">
    <text evidence="2">The sequence shown here is derived from an EMBL/GenBank/DDBJ whole genome shotgun (WGS) entry which is preliminary data.</text>
</comment>
<sequence>MLQEAPTKHIPSWVSKHAIDAFTLLAHAEAHTHGAAGPDHVHFHEVGAVDSIVDTVGTLIALHALGVTTVTCSRLPLGEGTVWTDHGLLPVPAPATLRLLVDMPTCPGPPGVTGELVTPTAAALLKTLVKSCGPPNVKVEGRPPAFTIRSIGIGAGTKDFVKHPNILRLVLGDTSVSEDRKTENS</sequence>
<dbReference type="AlphaFoldDB" id="A0A9N8GZW0"/>
<dbReference type="InterPro" id="IPR002822">
    <property type="entry name" value="Ni_insertion"/>
</dbReference>
<evidence type="ECO:0000256" key="1">
    <source>
        <dbReference type="ARBA" id="ARBA00022596"/>
    </source>
</evidence>
<dbReference type="PANTHER" id="PTHR36566">
    <property type="entry name" value="NICKEL INSERTION PROTEIN-RELATED"/>
    <property type="match status" value="1"/>
</dbReference>
<keyword evidence="1" id="KW-0533">Nickel</keyword>
<accession>A0A9N8GZW0</accession>
<dbReference type="OrthoDB" id="44529at2759"/>
<dbReference type="EMBL" id="CAICTM010000009">
    <property type="protein sequence ID" value="CAB9496808.1"/>
    <property type="molecule type" value="Genomic_DNA"/>
</dbReference>
<evidence type="ECO:0000313" key="3">
    <source>
        <dbReference type="Proteomes" id="UP001153069"/>
    </source>
</evidence>
<proteinExistence type="predicted"/>
<name>A0A9N8GZW0_9STRA</name>
<evidence type="ECO:0000313" key="2">
    <source>
        <dbReference type="EMBL" id="CAB9496808.1"/>
    </source>
</evidence>
<organism evidence="2 3">
    <name type="scientific">Seminavis robusta</name>
    <dbReference type="NCBI Taxonomy" id="568900"/>
    <lineage>
        <taxon>Eukaryota</taxon>
        <taxon>Sar</taxon>
        <taxon>Stramenopiles</taxon>
        <taxon>Ochrophyta</taxon>
        <taxon>Bacillariophyta</taxon>
        <taxon>Bacillariophyceae</taxon>
        <taxon>Bacillariophycidae</taxon>
        <taxon>Naviculales</taxon>
        <taxon>Naviculaceae</taxon>
        <taxon>Seminavis</taxon>
    </lineage>
</organism>
<dbReference type="Pfam" id="PF01969">
    <property type="entry name" value="Ni_insertion"/>
    <property type="match status" value="1"/>
</dbReference>
<protein>
    <submittedName>
        <fullName evidence="2">Pyridinium-3,5-bisthiocarboxylic acid mononucleotide nickel insertion protein</fullName>
    </submittedName>
</protein>
<reference evidence="2" key="1">
    <citation type="submission" date="2020-06" db="EMBL/GenBank/DDBJ databases">
        <authorList>
            <consortium name="Plant Systems Biology data submission"/>
        </authorList>
    </citation>
    <scope>NUCLEOTIDE SEQUENCE</scope>
    <source>
        <strain evidence="2">D6</strain>
    </source>
</reference>